<evidence type="ECO:0000256" key="7">
    <source>
        <dbReference type="ARBA" id="ARBA00048539"/>
    </source>
</evidence>
<evidence type="ECO:0000256" key="2">
    <source>
        <dbReference type="ARBA" id="ARBA00022490"/>
    </source>
</evidence>
<comment type="caution">
    <text evidence="10">The sequence shown here is derived from an EMBL/GenBank/DDBJ whole genome shotgun (WGS) entry which is preliminary data.</text>
</comment>
<dbReference type="Gene3D" id="3.40.50.620">
    <property type="entry name" value="HUPs"/>
    <property type="match status" value="1"/>
</dbReference>
<comment type="subcellular location">
    <subcellularLocation>
        <location evidence="1 8">Cytoplasm</location>
    </subcellularLocation>
</comment>
<dbReference type="InterPro" id="IPR012094">
    <property type="entry name" value="tRNA_Ile_lys_synt"/>
</dbReference>
<dbReference type="EMBL" id="JACOOT010000031">
    <property type="protein sequence ID" value="MBC5652003.1"/>
    <property type="molecule type" value="Genomic_DNA"/>
</dbReference>
<keyword evidence="3 8" id="KW-0436">Ligase</keyword>
<evidence type="ECO:0000259" key="9">
    <source>
        <dbReference type="SMART" id="SM00977"/>
    </source>
</evidence>
<evidence type="ECO:0000256" key="5">
    <source>
        <dbReference type="ARBA" id="ARBA00022741"/>
    </source>
</evidence>
<evidence type="ECO:0000256" key="1">
    <source>
        <dbReference type="ARBA" id="ARBA00004496"/>
    </source>
</evidence>
<keyword evidence="2 8" id="KW-0963">Cytoplasm</keyword>
<dbReference type="GO" id="GO:0005524">
    <property type="term" value="F:ATP binding"/>
    <property type="evidence" value="ECO:0007669"/>
    <property type="project" value="UniProtKB-UniRule"/>
</dbReference>
<protein>
    <recommendedName>
        <fullName evidence="8">tRNA(Ile)-lysidine synthase</fullName>
        <ecNumber evidence="8">6.3.4.19</ecNumber>
    </recommendedName>
    <alternativeName>
        <fullName evidence="8">tRNA(Ile)-2-lysyl-cytidine synthase</fullName>
    </alternativeName>
    <alternativeName>
        <fullName evidence="8">tRNA(Ile)-lysidine synthetase</fullName>
    </alternativeName>
</protein>
<feature type="binding site" evidence="8">
    <location>
        <begin position="26"/>
        <end position="31"/>
    </location>
    <ligand>
        <name>ATP</name>
        <dbReference type="ChEBI" id="CHEBI:30616"/>
    </ligand>
</feature>
<dbReference type="SUPFAM" id="SSF56037">
    <property type="entry name" value="PheT/TilS domain"/>
    <property type="match status" value="1"/>
</dbReference>
<dbReference type="EC" id="6.3.4.19" evidence="8"/>
<comment type="catalytic activity">
    <reaction evidence="7 8">
        <text>cytidine(34) in tRNA(Ile2) + L-lysine + ATP = lysidine(34) in tRNA(Ile2) + AMP + diphosphate + H(+)</text>
        <dbReference type="Rhea" id="RHEA:43744"/>
        <dbReference type="Rhea" id="RHEA-COMP:10625"/>
        <dbReference type="Rhea" id="RHEA-COMP:10670"/>
        <dbReference type="ChEBI" id="CHEBI:15378"/>
        <dbReference type="ChEBI" id="CHEBI:30616"/>
        <dbReference type="ChEBI" id="CHEBI:32551"/>
        <dbReference type="ChEBI" id="CHEBI:33019"/>
        <dbReference type="ChEBI" id="CHEBI:82748"/>
        <dbReference type="ChEBI" id="CHEBI:83665"/>
        <dbReference type="ChEBI" id="CHEBI:456215"/>
        <dbReference type="EC" id="6.3.4.19"/>
    </reaction>
</comment>
<gene>
    <name evidence="8 10" type="primary">tilS</name>
    <name evidence="10" type="ORF">H8S54_13020</name>
</gene>
<dbReference type="PANTHER" id="PTHR43033:SF1">
    <property type="entry name" value="TRNA(ILE)-LYSIDINE SYNTHASE-RELATED"/>
    <property type="match status" value="1"/>
</dbReference>
<dbReference type="InterPro" id="IPR011063">
    <property type="entry name" value="TilS/TtcA_N"/>
</dbReference>
<dbReference type="CDD" id="cd01992">
    <property type="entry name" value="TilS_N"/>
    <property type="match status" value="1"/>
</dbReference>
<dbReference type="Pfam" id="PF11734">
    <property type="entry name" value="TilS_C"/>
    <property type="match status" value="1"/>
</dbReference>
<keyword evidence="6 8" id="KW-0067">ATP-binding</keyword>
<dbReference type="InterPro" id="IPR012795">
    <property type="entry name" value="tRNA_Ile_lys_synt_N"/>
</dbReference>
<accession>A0A8I0AF78</accession>
<sequence length="479" mass="54890">MYHKVKSYIEEHHMINHGDVVLAGVSGGGDSMAMLDMLRKYSQEVPFSLCAVHVHHGIRGEEADRDEALVQDTCRSWGIPFLSYHYPVLELSKKWKMGTEETGRKVRQEAFARAKQDFRELQGEAVSRKLEDGANPLEYRIALAHNENDAAETLIHNLCRGTGLKGLAGILPVRDGIIRPVLCLNKQEIVNYLMEEHIPYITDSTNLTEEYTRNRIRHRILPLLENEINQGSIRHMAETAQLAAQAEEYLSRQGALLVEKYGQKRENGMLLSEEFWQKEPVVSSYGVLGVFEQLAGRRKDFTAVHIKSTAGLLALQVGRQISLPYGLKAQRTYGGIFIGKMESRQLETTEMQELLIPGRTFFRENPFFTQIILNQGQKIEEKAYTKWLDYDRIKQELSIRTRRPGDFLIVDEAGSHKKLNRYFIDEKIPSEERDKIPLLVAGSEVLWVVGGRINENYKITPRTRRILEIQYQGGKDNHE</sequence>
<comment type="domain">
    <text evidence="8">The N-terminal region contains the highly conserved SGGXDS motif, predicted to be a P-loop motif involved in ATP binding.</text>
</comment>
<dbReference type="HAMAP" id="MF_01161">
    <property type="entry name" value="tRNA_Ile_lys_synt"/>
    <property type="match status" value="1"/>
</dbReference>
<dbReference type="NCBIfam" id="TIGR02433">
    <property type="entry name" value="lysidine_TilS_C"/>
    <property type="match status" value="1"/>
</dbReference>
<proteinExistence type="inferred from homology"/>
<dbReference type="InterPro" id="IPR012796">
    <property type="entry name" value="Lysidine-tRNA-synth_C"/>
</dbReference>
<evidence type="ECO:0000313" key="10">
    <source>
        <dbReference type="EMBL" id="MBC5652003.1"/>
    </source>
</evidence>
<name>A0A8I0AF78_9FIRM</name>
<dbReference type="NCBIfam" id="TIGR02432">
    <property type="entry name" value="lysidine_TilS_N"/>
    <property type="match status" value="1"/>
</dbReference>
<dbReference type="InterPro" id="IPR014729">
    <property type="entry name" value="Rossmann-like_a/b/a_fold"/>
</dbReference>
<organism evidence="10 11">
    <name type="scientific">Blautia segnis</name>
    <dbReference type="NCBI Taxonomy" id="2763030"/>
    <lineage>
        <taxon>Bacteria</taxon>
        <taxon>Bacillati</taxon>
        <taxon>Bacillota</taxon>
        <taxon>Clostridia</taxon>
        <taxon>Lachnospirales</taxon>
        <taxon>Lachnospiraceae</taxon>
        <taxon>Blautia</taxon>
    </lineage>
</organism>
<evidence type="ECO:0000256" key="4">
    <source>
        <dbReference type="ARBA" id="ARBA00022694"/>
    </source>
</evidence>
<reference evidence="10 11" key="1">
    <citation type="submission" date="2020-08" db="EMBL/GenBank/DDBJ databases">
        <title>Genome public.</title>
        <authorList>
            <person name="Liu C."/>
            <person name="Sun Q."/>
        </authorList>
    </citation>
    <scope>NUCLEOTIDE SEQUENCE [LARGE SCALE GENOMIC DNA]</scope>
    <source>
        <strain evidence="10 11">BX17</strain>
    </source>
</reference>
<comment type="similarity">
    <text evidence="8">Belongs to the tRNA(Ile)-lysidine synthase family.</text>
</comment>
<feature type="domain" description="Lysidine-tRNA(Ile) synthetase C-terminal" evidence="9">
    <location>
        <begin position="397"/>
        <end position="469"/>
    </location>
</feature>
<keyword evidence="5 8" id="KW-0547">Nucleotide-binding</keyword>
<dbReference type="GO" id="GO:0005737">
    <property type="term" value="C:cytoplasm"/>
    <property type="evidence" value="ECO:0007669"/>
    <property type="project" value="UniProtKB-SubCell"/>
</dbReference>
<evidence type="ECO:0000256" key="8">
    <source>
        <dbReference type="HAMAP-Rule" id="MF_01161"/>
    </source>
</evidence>
<evidence type="ECO:0000256" key="6">
    <source>
        <dbReference type="ARBA" id="ARBA00022840"/>
    </source>
</evidence>
<evidence type="ECO:0000256" key="3">
    <source>
        <dbReference type="ARBA" id="ARBA00022598"/>
    </source>
</evidence>
<dbReference type="GO" id="GO:0032267">
    <property type="term" value="F:tRNA(Ile)-lysidine synthase activity"/>
    <property type="evidence" value="ECO:0007669"/>
    <property type="project" value="UniProtKB-EC"/>
</dbReference>
<dbReference type="GO" id="GO:0006400">
    <property type="term" value="P:tRNA modification"/>
    <property type="evidence" value="ECO:0007669"/>
    <property type="project" value="UniProtKB-UniRule"/>
</dbReference>
<comment type="function">
    <text evidence="8">Ligates lysine onto the cytidine present at position 34 of the AUA codon-specific tRNA(Ile) that contains the anticodon CAU, in an ATP-dependent manner. Cytidine is converted to lysidine, thus changing the amino acid specificity of the tRNA from methionine to isoleucine.</text>
</comment>
<keyword evidence="11" id="KW-1185">Reference proteome</keyword>
<dbReference type="AlphaFoldDB" id="A0A8I0AF78"/>
<dbReference type="SMART" id="SM00977">
    <property type="entry name" value="TilS_C"/>
    <property type="match status" value="1"/>
</dbReference>
<keyword evidence="4 8" id="KW-0819">tRNA processing</keyword>
<dbReference type="Pfam" id="PF01171">
    <property type="entry name" value="ATP_bind_3"/>
    <property type="match status" value="2"/>
</dbReference>
<evidence type="ECO:0000313" key="11">
    <source>
        <dbReference type="Proteomes" id="UP000652847"/>
    </source>
</evidence>
<dbReference type="PANTHER" id="PTHR43033">
    <property type="entry name" value="TRNA(ILE)-LYSIDINE SYNTHASE-RELATED"/>
    <property type="match status" value="1"/>
</dbReference>
<dbReference type="SUPFAM" id="SSF52402">
    <property type="entry name" value="Adenine nucleotide alpha hydrolases-like"/>
    <property type="match status" value="1"/>
</dbReference>
<dbReference type="RefSeq" id="WP_117851511.1">
    <property type="nucleotide sequence ID" value="NZ_JACOOT010000031.1"/>
</dbReference>
<dbReference type="Proteomes" id="UP000652847">
    <property type="component" value="Unassembled WGS sequence"/>
</dbReference>